<proteinExistence type="predicted"/>
<dbReference type="Gene3D" id="3.90.1200.10">
    <property type="match status" value="2"/>
</dbReference>
<reference evidence="2 3" key="1">
    <citation type="submission" date="2019-08" db="EMBL/GenBank/DDBJ databases">
        <title>The genome of the soybean aphid Biotype 1, its phylome, world population structure and adaptation to the North American continent.</title>
        <authorList>
            <person name="Giordano R."/>
            <person name="Donthu R.K."/>
            <person name="Hernandez A.G."/>
            <person name="Wright C.L."/>
            <person name="Zimin A.V."/>
        </authorList>
    </citation>
    <scope>NUCLEOTIDE SEQUENCE [LARGE SCALE GENOMIC DNA]</scope>
    <source>
        <tissue evidence="2">Whole aphids</tissue>
    </source>
</reference>
<accession>A0A6G0TEZ8</accession>
<dbReference type="SUPFAM" id="SSF56112">
    <property type="entry name" value="Protein kinase-like (PK-like)"/>
    <property type="match status" value="2"/>
</dbReference>
<dbReference type="SMART" id="SM00587">
    <property type="entry name" value="CHK"/>
    <property type="match status" value="2"/>
</dbReference>
<dbReference type="Proteomes" id="UP000475862">
    <property type="component" value="Unassembled WGS sequence"/>
</dbReference>
<feature type="domain" description="CHK kinase-like" evidence="1">
    <location>
        <begin position="1"/>
        <end position="147"/>
    </location>
</feature>
<evidence type="ECO:0000313" key="2">
    <source>
        <dbReference type="EMBL" id="KAE9531675.1"/>
    </source>
</evidence>
<name>A0A6G0TEZ8_APHGL</name>
<dbReference type="PANTHER" id="PTHR11012">
    <property type="entry name" value="PROTEIN KINASE-LIKE DOMAIN-CONTAINING"/>
    <property type="match status" value="1"/>
</dbReference>
<dbReference type="InterPro" id="IPR004119">
    <property type="entry name" value="EcKL"/>
</dbReference>
<evidence type="ECO:0000259" key="1">
    <source>
        <dbReference type="SMART" id="SM00587"/>
    </source>
</evidence>
<dbReference type="AlphaFoldDB" id="A0A6G0TEZ8"/>
<organism evidence="2 3">
    <name type="scientific">Aphis glycines</name>
    <name type="common">Soybean aphid</name>
    <dbReference type="NCBI Taxonomy" id="307491"/>
    <lineage>
        <taxon>Eukaryota</taxon>
        <taxon>Metazoa</taxon>
        <taxon>Ecdysozoa</taxon>
        <taxon>Arthropoda</taxon>
        <taxon>Hexapoda</taxon>
        <taxon>Insecta</taxon>
        <taxon>Pterygota</taxon>
        <taxon>Neoptera</taxon>
        <taxon>Paraneoptera</taxon>
        <taxon>Hemiptera</taxon>
        <taxon>Sternorrhyncha</taxon>
        <taxon>Aphidomorpha</taxon>
        <taxon>Aphidoidea</taxon>
        <taxon>Aphididae</taxon>
        <taxon>Aphidini</taxon>
        <taxon>Aphis</taxon>
        <taxon>Aphis</taxon>
    </lineage>
</organism>
<gene>
    <name evidence="2" type="ORF">AGLY_010881</name>
</gene>
<feature type="domain" description="CHK kinase-like" evidence="1">
    <location>
        <begin position="334"/>
        <end position="539"/>
    </location>
</feature>
<comment type="caution">
    <text evidence="2">The sequence shown here is derived from an EMBL/GenBank/DDBJ whole genome shotgun (WGS) entry which is preliminary data.</text>
</comment>
<dbReference type="Pfam" id="PF02958">
    <property type="entry name" value="EcKL"/>
    <property type="match status" value="2"/>
</dbReference>
<dbReference type="EMBL" id="VYZN01000041">
    <property type="protein sequence ID" value="KAE9531675.1"/>
    <property type="molecule type" value="Genomic_DNA"/>
</dbReference>
<sequence length="633" mass="71553">MDIRDTQFDVNGQCTFKNNLLNRSGKRGVDRLLERSGDLYRDNEHLRRFIELIGDGVNSLKRALKPREPFSIVCHGDFNRNNVLFRYDEAGLPVDVLLFDFGTPRYGSPALDISFFLYMNTTQYIRESRCDDLLNEYCLTLAKSVPSVVRVPKDELNSEMAMCVFFGFACASFFLPHQLEASVIYNEEISEEENVEWLLKLGGDTGSDRVADIVQHIVDMKYTNYQKTAKCVQFYFYAAVVGGGFRPADRAVPAGGSRAPPAADVRLTVKLKPPVELLRTVLKSDRQFHNEIHVYHNVLPFLTEHLPEGTRGPALPVFVYGRNECGARWPEDVIVLVDPRGQGYTPARGSEHGSGGAASAHMDYNHLAVAIAALGRFHGMSFTTKQKNPVAFRKLVGNLREIQWDEDGWLVKSNGLKSLSMRGARPLMDQEKYRDGKLKGFLTMIREADRNLKLAMTPKEPFAVICHGDYCKPNILFEYDEAGQPKDAMITEFTAVRYGSPGLDLSYFLYKNADKDVQNNRWEDLLAVYLESVVAVLPADVKAPTTEQLHRELRFHALYGYAHLLFAVPNMINDNPRGLLDIDNDDEKTVEDLLVARIDAADEKITEILSETVRHIIDHGYAEQYEFSGNSRL</sequence>
<dbReference type="InterPro" id="IPR015897">
    <property type="entry name" value="CHK_kinase-like"/>
</dbReference>
<dbReference type="PANTHER" id="PTHR11012:SF30">
    <property type="entry name" value="PROTEIN KINASE-LIKE DOMAIN-CONTAINING"/>
    <property type="match status" value="1"/>
</dbReference>
<evidence type="ECO:0000313" key="3">
    <source>
        <dbReference type="Proteomes" id="UP000475862"/>
    </source>
</evidence>
<dbReference type="InterPro" id="IPR011009">
    <property type="entry name" value="Kinase-like_dom_sf"/>
</dbReference>
<protein>
    <recommendedName>
        <fullName evidence="1">CHK kinase-like domain-containing protein</fullName>
    </recommendedName>
</protein>
<keyword evidence="3" id="KW-1185">Reference proteome</keyword>
<dbReference type="OrthoDB" id="190089at2759"/>